<organism evidence="1 2">
    <name type="scientific">Chryseobacterium pennipullorum</name>
    <dbReference type="NCBI Taxonomy" id="2258963"/>
    <lineage>
        <taxon>Bacteria</taxon>
        <taxon>Pseudomonadati</taxon>
        <taxon>Bacteroidota</taxon>
        <taxon>Flavobacteriia</taxon>
        <taxon>Flavobacteriales</taxon>
        <taxon>Weeksellaceae</taxon>
        <taxon>Chryseobacterium group</taxon>
        <taxon>Chryseobacterium</taxon>
    </lineage>
</organism>
<comment type="caution">
    <text evidence="1">The sequence shown here is derived from an EMBL/GenBank/DDBJ whole genome shotgun (WGS) entry which is preliminary data.</text>
</comment>
<evidence type="ECO:0000313" key="1">
    <source>
        <dbReference type="EMBL" id="REC44242.1"/>
    </source>
</evidence>
<proteinExistence type="predicted"/>
<reference evidence="1 2" key="1">
    <citation type="submission" date="2018-06" db="EMBL/GenBank/DDBJ databases">
        <title>Novel Chryseobacterium species.</title>
        <authorList>
            <person name="Newman J."/>
            <person name="Hugo C."/>
            <person name="Oosthuizen L."/>
            <person name="Charimba G."/>
        </authorList>
    </citation>
    <scope>NUCLEOTIDE SEQUENCE [LARGE SCALE GENOMIC DNA]</scope>
    <source>
        <strain evidence="1 2">7_F195</strain>
    </source>
</reference>
<gene>
    <name evidence="1" type="ORF">DRF67_18120</name>
</gene>
<protein>
    <submittedName>
        <fullName evidence="1">Uncharacterized protein</fullName>
    </submittedName>
</protein>
<dbReference type="EMBL" id="QNVV01000020">
    <property type="protein sequence ID" value="REC44242.1"/>
    <property type="molecule type" value="Genomic_DNA"/>
</dbReference>
<evidence type="ECO:0000313" key="2">
    <source>
        <dbReference type="Proteomes" id="UP000256257"/>
    </source>
</evidence>
<sequence>MKKVVWRGLVYKSWENCTIELKNDVYYVKSVIIGNYLNRIYHVDYVLKIEKLYMQEFEIKNRN</sequence>
<keyword evidence="2" id="KW-1185">Reference proteome</keyword>
<name>A0A3D9AT14_9FLAO</name>
<accession>A0A3D9AT14</accession>
<dbReference type="Proteomes" id="UP000256257">
    <property type="component" value="Unassembled WGS sequence"/>
</dbReference>
<dbReference type="AlphaFoldDB" id="A0A3D9AT14"/>